<dbReference type="Gene3D" id="3.40.190.10">
    <property type="entry name" value="Periplasmic binding protein-like II"/>
    <property type="match status" value="2"/>
</dbReference>
<protein>
    <submittedName>
        <fullName evidence="4">ABC transporter substrate-binding protein</fullName>
    </submittedName>
</protein>
<dbReference type="PATRIC" id="fig|1424334.3.peg.2046"/>
<evidence type="ECO:0000313" key="4">
    <source>
        <dbReference type="EMBL" id="ETF03167.1"/>
    </source>
</evidence>
<dbReference type="SMART" id="SM00062">
    <property type="entry name" value="PBPb"/>
    <property type="match status" value="1"/>
</dbReference>
<gene>
    <name evidence="4" type="ORF">W822_10200</name>
</gene>
<dbReference type="HOGENOM" id="CLU_019602_6_0_4"/>
<dbReference type="OrthoDB" id="7241844at2"/>
<dbReference type="PANTHER" id="PTHR35936:SF17">
    <property type="entry name" value="ARGININE-BINDING EXTRACELLULAR PROTEIN ARTP"/>
    <property type="match status" value="1"/>
</dbReference>
<feature type="chain" id="PRO_5004773067" evidence="2">
    <location>
        <begin position="30"/>
        <end position="282"/>
    </location>
</feature>
<organism evidence="4 5">
    <name type="scientific">Advenella kashmirensis W13003</name>
    <dbReference type="NCBI Taxonomy" id="1424334"/>
    <lineage>
        <taxon>Bacteria</taxon>
        <taxon>Pseudomonadati</taxon>
        <taxon>Pseudomonadota</taxon>
        <taxon>Betaproteobacteria</taxon>
        <taxon>Burkholderiales</taxon>
        <taxon>Alcaligenaceae</taxon>
    </lineage>
</organism>
<proteinExistence type="predicted"/>
<feature type="signal peptide" evidence="2">
    <location>
        <begin position="1"/>
        <end position="29"/>
    </location>
</feature>
<dbReference type="AlphaFoldDB" id="V8QU60"/>
<sequence>MTTHILRSIVAGLVLVLASPAALPQAATAARGGEADTVFPDAAARGQLRVGVIHVTPPAAPGSKVRTEDRLDTPAVSALADTLALPARMVQMTPEEAAVALNNGSIDLALYSLPAAAPVLPGVTAIPTTYRTWPQAVIRSDTPIHSAKDLQGRQVCIAKTADQAAQAATAAGATLLSFAVPSDALVAVREGRCDLGLIDQTVWQDLMTFPEWRKFSATLQLSAQPRTLTWLVPAANTRQTDWLRAQMQRWDRKGQWAAFSKKWATDVAFDVYLDQEVPDCHS</sequence>
<keyword evidence="1 2" id="KW-0732">Signal</keyword>
<keyword evidence="5" id="KW-1185">Reference proteome</keyword>
<dbReference type="Proteomes" id="UP000018733">
    <property type="component" value="Unassembled WGS sequence"/>
</dbReference>
<comment type="caution">
    <text evidence="4">The sequence shown here is derived from an EMBL/GenBank/DDBJ whole genome shotgun (WGS) entry which is preliminary data.</text>
</comment>
<dbReference type="SUPFAM" id="SSF53850">
    <property type="entry name" value="Periplasmic binding protein-like II"/>
    <property type="match status" value="1"/>
</dbReference>
<evidence type="ECO:0000259" key="3">
    <source>
        <dbReference type="SMART" id="SM00062"/>
    </source>
</evidence>
<dbReference type="eggNOG" id="COG0834">
    <property type="taxonomic scope" value="Bacteria"/>
</dbReference>
<evidence type="ECO:0000313" key="5">
    <source>
        <dbReference type="Proteomes" id="UP000018733"/>
    </source>
</evidence>
<evidence type="ECO:0000256" key="2">
    <source>
        <dbReference type="SAM" id="SignalP"/>
    </source>
</evidence>
<evidence type="ECO:0000256" key="1">
    <source>
        <dbReference type="ARBA" id="ARBA00022729"/>
    </source>
</evidence>
<feature type="domain" description="Solute-binding protein family 3/N-terminal" evidence="3">
    <location>
        <begin position="47"/>
        <end position="267"/>
    </location>
</feature>
<dbReference type="InterPro" id="IPR001638">
    <property type="entry name" value="Solute-binding_3/MltF_N"/>
</dbReference>
<dbReference type="PANTHER" id="PTHR35936">
    <property type="entry name" value="MEMBRANE-BOUND LYTIC MUREIN TRANSGLYCOSYLASE F"/>
    <property type="match status" value="1"/>
</dbReference>
<dbReference type="RefSeq" id="WP_024005010.1">
    <property type="nucleotide sequence ID" value="NZ_KI650979.1"/>
</dbReference>
<reference evidence="4 5" key="1">
    <citation type="journal article" date="2014" name="Genome Announc.">
        <title>Draft Genome Sequence of Advenella kashmirensis Strain W13003, a Polycyclic Aromatic Hydrocarbon-Degrading Bacterium.</title>
        <authorList>
            <person name="Wang X."/>
            <person name="Jin D."/>
            <person name="Zhou L."/>
            <person name="Wu L."/>
            <person name="An W."/>
            <person name="Zhao L."/>
        </authorList>
    </citation>
    <scope>NUCLEOTIDE SEQUENCE [LARGE SCALE GENOMIC DNA]</scope>
    <source>
        <strain evidence="4 5">W13003</strain>
    </source>
</reference>
<dbReference type="EMBL" id="AYXT01000009">
    <property type="protein sequence ID" value="ETF03167.1"/>
    <property type="molecule type" value="Genomic_DNA"/>
</dbReference>
<accession>V8QU60</accession>
<dbReference type="STRING" id="1424334.W822_10200"/>
<name>V8QU60_9BURK</name>